<keyword evidence="3" id="KW-0539">Nucleus</keyword>
<dbReference type="Proteomes" id="UP000886595">
    <property type="component" value="Unassembled WGS sequence"/>
</dbReference>
<evidence type="ECO:0000256" key="3">
    <source>
        <dbReference type="ARBA" id="ARBA00023242"/>
    </source>
</evidence>
<keyword evidence="6" id="KW-1185">Reference proteome</keyword>
<organism evidence="5 6">
    <name type="scientific">Brassica carinata</name>
    <name type="common">Ethiopian mustard</name>
    <name type="synonym">Abyssinian cabbage</name>
    <dbReference type="NCBI Taxonomy" id="52824"/>
    <lineage>
        <taxon>Eukaryota</taxon>
        <taxon>Viridiplantae</taxon>
        <taxon>Streptophyta</taxon>
        <taxon>Embryophyta</taxon>
        <taxon>Tracheophyta</taxon>
        <taxon>Spermatophyta</taxon>
        <taxon>Magnoliopsida</taxon>
        <taxon>eudicotyledons</taxon>
        <taxon>Gunneridae</taxon>
        <taxon>Pentapetalae</taxon>
        <taxon>rosids</taxon>
        <taxon>malvids</taxon>
        <taxon>Brassicales</taxon>
        <taxon>Brassicaceae</taxon>
        <taxon>Brassiceae</taxon>
        <taxon>Brassica</taxon>
    </lineage>
</organism>
<gene>
    <name evidence="5" type="ORF">Bca52824_002433</name>
</gene>
<evidence type="ECO:0000256" key="2">
    <source>
        <dbReference type="ARBA" id="ARBA00023163"/>
    </source>
</evidence>
<dbReference type="InterPro" id="IPR009088">
    <property type="entry name" value="TFIIA_b-brl"/>
</dbReference>
<evidence type="ECO:0000313" key="6">
    <source>
        <dbReference type="Proteomes" id="UP000886595"/>
    </source>
</evidence>
<evidence type="ECO:0000313" key="5">
    <source>
        <dbReference type="EMBL" id="KAG2331253.1"/>
    </source>
</evidence>
<feature type="compositionally biased region" description="Low complexity" evidence="4">
    <location>
        <begin position="190"/>
        <end position="202"/>
    </location>
</feature>
<comment type="subcellular location">
    <subcellularLocation>
        <location evidence="1">Nucleus</location>
    </subcellularLocation>
</comment>
<dbReference type="GO" id="GO:0006367">
    <property type="term" value="P:transcription initiation at RNA polymerase II promoter"/>
    <property type="evidence" value="ECO:0007669"/>
    <property type="project" value="InterPro"/>
</dbReference>
<evidence type="ECO:0000256" key="4">
    <source>
        <dbReference type="SAM" id="MobiDB-lite"/>
    </source>
</evidence>
<proteinExistence type="predicted"/>
<dbReference type="Gene3D" id="2.30.18.10">
    <property type="entry name" value="Transcription factor IIA (TFIIA), beta-barrel domain"/>
    <property type="match status" value="1"/>
</dbReference>
<dbReference type="SUPFAM" id="SSF50784">
    <property type="entry name" value="Transcription factor IIA (TFIIA), beta-barrel domain"/>
    <property type="match status" value="1"/>
</dbReference>
<keyword evidence="2" id="KW-0804">Transcription</keyword>
<evidence type="ECO:0000256" key="1">
    <source>
        <dbReference type="ARBA" id="ARBA00004123"/>
    </source>
</evidence>
<dbReference type="GO" id="GO:0005672">
    <property type="term" value="C:transcription factor TFIIA complex"/>
    <property type="evidence" value="ECO:0007669"/>
    <property type="project" value="InterPro"/>
</dbReference>
<reference evidence="5 6" key="1">
    <citation type="submission" date="2020-02" db="EMBL/GenBank/DDBJ databases">
        <authorList>
            <person name="Ma Q."/>
            <person name="Huang Y."/>
            <person name="Song X."/>
            <person name="Pei D."/>
        </authorList>
    </citation>
    <scope>NUCLEOTIDE SEQUENCE [LARGE SCALE GENOMIC DNA]</scope>
    <source>
        <strain evidence="5">Sxm20200214</strain>
        <tissue evidence="5">Leaf</tissue>
    </source>
</reference>
<comment type="caution">
    <text evidence="5">The sequence shown here is derived from an EMBL/GenBank/DDBJ whole genome shotgun (WGS) entry which is preliminary data.</text>
</comment>
<dbReference type="OrthoDB" id="6275927at2759"/>
<accession>A0A8X8BEA7</accession>
<dbReference type="AlphaFoldDB" id="A0A8X8BEA7"/>
<dbReference type="EMBL" id="JAAMPC010000001">
    <property type="protein sequence ID" value="KAG2331253.1"/>
    <property type="molecule type" value="Genomic_DNA"/>
</dbReference>
<protein>
    <submittedName>
        <fullName evidence="5">Uncharacterized protein</fullName>
    </submittedName>
</protein>
<sequence>MADKMNFTTTKEAYLTGKRESEEHYRAIRVMYKVQTIALETKHAEEIEAGVIKGTIEPSSPPSFPTTTPLMQIQDPNPLHGYAQNQSGIDTDAQFPSTELSMSIKNESEGFYIPQQDGEEAKDKWECKLKAGVMQINEKNILFSEVDRCSGDDETRSETTSSSEKRCLERYEQEILHSLQWKVAEEQQNSSSSSGLSSNDSSRPATSKASSRDKLIDALEMMKQGVRRLLVLKSVVWRGMSKRFSILYNGKWLKNSKTLAVAAVYHPMTPAGLLLPRLQAGTSFAVSQGKT</sequence>
<name>A0A8X8BEA7_BRACI</name>
<feature type="region of interest" description="Disordered" evidence="4">
    <location>
        <begin position="187"/>
        <end position="211"/>
    </location>
</feature>